<comment type="caution">
    <text evidence="2">The sequence shown here is derived from an EMBL/GenBank/DDBJ whole genome shotgun (WGS) entry which is preliminary data.</text>
</comment>
<evidence type="ECO:0000313" key="2">
    <source>
        <dbReference type="EMBL" id="RSL91288.1"/>
    </source>
</evidence>
<keyword evidence="3" id="KW-1185">Reference proteome</keyword>
<dbReference type="EMBL" id="NKCK01000219">
    <property type="protein sequence ID" value="RSL91288.1"/>
    <property type="molecule type" value="Genomic_DNA"/>
</dbReference>
<accession>A0A428SNA1</accession>
<evidence type="ECO:0000256" key="1">
    <source>
        <dbReference type="SAM" id="MobiDB-lite"/>
    </source>
</evidence>
<feature type="region of interest" description="Disordered" evidence="1">
    <location>
        <begin position="82"/>
        <end position="102"/>
    </location>
</feature>
<name>A0A428SNA1_9HYPO</name>
<evidence type="ECO:0000313" key="3">
    <source>
        <dbReference type="Proteomes" id="UP000287144"/>
    </source>
</evidence>
<protein>
    <submittedName>
        <fullName evidence="2">Uncharacterized protein</fullName>
    </submittedName>
</protein>
<dbReference type="AlphaFoldDB" id="A0A428SNA1"/>
<gene>
    <name evidence="2" type="ORF">CEP52_014288</name>
</gene>
<dbReference type="STRING" id="1325735.A0A428SNA1"/>
<sequence>MSSAPNSERKPRVVCLGKPKFIGDDYLEEFQKDFDYDFLDVTNHQQALEKLPLMIAEHGPIDAFVIRMGRPPFRPFNEDRSLHTVASSPQPQPVTTTLTLTG</sequence>
<dbReference type="Proteomes" id="UP000287144">
    <property type="component" value="Unassembled WGS sequence"/>
</dbReference>
<reference evidence="2 3" key="1">
    <citation type="submission" date="2017-06" db="EMBL/GenBank/DDBJ databases">
        <title>Comparative genomic analysis of Ambrosia Fusariam Clade fungi.</title>
        <authorList>
            <person name="Stajich J.E."/>
            <person name="Carrillo J."/>
            <person name="Kijimoto T."/>
            <person name="Eskalen A."/>
            <person name="O'Donnell K."/>
            <person name="Kasson M."/>
        </authorList>
    </citation>
    <scope>NUCLEOTIDE SEQUENCE [LARGE SCALE GENOMIC DNA]</scope>
    <source>
        <strain evidence="2 3">NRRL62579</strain>
    </source>
</reference>
<organism evidence="2 3">
    <name type="scientific">Fusarium oligoseptatum</name>
    <dbReference type="NCBI Taxonomy" id="2604345"/>
    <lineage>
        <taxon>Eukaryota</taxon>
        <taxon>Fungi</taxon>
        <taxon>Dikarya</taxon>
        <taxon>Ascomycota</taxon>
        <taxon>Pezizomycotina</taxon>
        <taxon>Sordariomycetes</taxon>
        <taxon>Hypocreomycetidae</taxon>
        <taxon>Hypocreales</taxon>
        <taxon>Nectriaceae</taxon>
        <taxon>Fusarium</taxon>
        <taxon>Fusarium solani species complex</taxon>
    </lineage>
</organism>
<proteinExistence type="predicted"/>